<keyword evidence="2" id="KW-0732">Signal</keyword>
<evidence type="ECO:0000256" key="1">
    <source>
        <dbReference type="SAM" id="MobiDB-lite"/>
    </source>
</evidence>
<organism evidence="4 5">
    <name type="scientific">Sulfitobacter litoralis</name>
    <dbReference type="NCBI Taxonomy" id="335975"/>
    <lineage>
        <taxon>Bacteria</taxon>
        <taxon>Pseudomonadati</taxon>
        <taxon>Pseudomonadota</taxon>
        <taxon>Alphaproteobacteria</taxon>
        <taxon>Rhodobacterales</taxon>
        <taxon>Roseobacteraceae</taxon>
        <taxon>Sulfitobacter</taxon>
    </lineage>
</organism>
<accession>A0ABY0SVU8</accession>
<feature type="chain" id="PRO_5045620682" evidence="2">
    <location>
        <begin position="19"/>
        <end position="267"/>
    </location>
</feature>
<feature type="region of interest" description="Disordered" evidence="1">
    <location>
        <begin position="39"/>
        <end position="68"/>
    </location>
</feature>
<dbReference type="EMBL" id="FNJD01000026">
    <property type="protein sequence ID" value="SDP67152.1"/>
    <property type="molecule type" value="Genomic_DNA"/>
</dbReference>
<gene>
    <name evidence="4" type="ORF">SAMN04488512_12639</name>
</gene>
<sequence length="267" mass="28036">MRAAVFVLCLLEPAAVMAAGADSSARPVPRPTVQIDADAVAEAETEVETPDEGSIDPAISQPRGKGMRDTLRLNDPDYATCLANLEGLGVTYTEAAPIVPTDDADCGILRPLTVSEIAPGVAITPAATMRCPAVNALATWTRDFVLPAAQRMTDRGALVSIQNGSGYICRRRNNAPDGKLSEHAFGNAFDVMGFTFAEGPPIAVEPREAQGTMAEAFQDAVRASACLDFSTVLGPGSNASHADHLHLDVIERSRGYRLCEQGGGAVD</sequence>
<feature type="compositionally biased region" description="Acidic residues" evidence="1">
    <location>
        <begin position="39"/>
        <end position="54"/>
    </location>
</feature>
<evidence type="ECO:0000313" key="5">
    <source>
        <dbReference type="Proteomes" id="UP000198646"/>
    </source>
</evidence>
<proteinExistence type="predicted"/>
<evidence type="ECO:0000259" key="3">
    <source>
        <dbReference type="Pfam" id="PF06904"/>
    </source>
</evidence>
<feature type="signal peptide" evidence="2">
    <location>
        <begin position="1"/>
        <end position="18"/>
    </location>
</feature>
<name>A0ABY0SVU8_9RHOB</name>
<evidence type="ECO:0000256" key="2">
    <source>
        <dbReference type="SAM" id="SignalP"/>
    </source>
</evidence>
<reference evidence="4 5" key="1">
    <citation type="submission" date="2016-10" db="EMBL/GenBank/DDBJ databases">
        <authorList>
            <person name="Varghese N."/>
            <person name="Submissions S."/>
        </authorList>
    </citation>
    <scope>NUCLEOTIDE SEQUENCE [LARGE SCALE GENOMIC DNA]</scope>
    <source>
        <strain evidence="4 5">DSM 17584</strain>
    </source>
</reference>
<protein>
    <submittedName>
        <fullName evidence="4">Uncharacterized conserved protein</fullName>
    </submittedName>
</protein>
<dbReference type="Pfam" id="PF06904">
    <property type="entry name" value="Extensin-like_C"/>
    <property type="match status" value="1"/>
</dbReference>
<keyword evidence="5" id="KW-1185">Reference proteome</keyword>
<dbReference type="InterPro" id="IPR009683">
    <property type="entry name" value="Extensin-like_C"/>
</dbReference>
<dbReference type="Proteomes" id="UP000198646">
    <property type="component" value="Unassembled WGS sequence"/>
</dbReference>
<comment type="caution">
    <text evidence="4">The sequence shown here is derived from an EMBL/GenBank/DDBJ whole genome shotgun (WGS) entry which is preliminary data.</text>
</comment>
<evidence type="ECO:0000313" key="4">
    <source>
        <dbReference type="EMBL" id="SDP67152.1"/>
    </source>
</evidence>
<feature type="domain" description="Extensin-like C-terminal" evidence="3">
    <location>
        <begin position="80"/>
        <end position="259"/>
    </location>
</feature>